<evidence type="ECO:0000313" key="2">
    <source>
        <dbReference type="EMBL" id="PRQ60509.1"/>
    </source>
</evidence>
<protein>
    <submittedName>
        <fullName evidence="2">Uncharacterized protein</fullName>
    </submittedName>
</protein>
<keyword evidence="1" id="KW-0732">Signal</keyword>
<dbReference type="Proteomes" id="UP000238479">
    <property type="component" value="Chromosome 1"/>
</dbReference>
<evidence type="ECO:0000313" key="3">
    <source>
        <dbReference type="Proteomes" id="UP000238479"/>
    </source>
</evidence>
<comment type="caution">
    <text evidence="2">The sequence shown here is derived from an EMBL/GenBank/DDBJ whole genome shotgun (WGS) entry which is preliminary data.</text>
</comment>
<reference evidence="2 3" key="1">
    <citation type="journal article" date="2018" name="Nat. Genet.">
        <title>The Rosa genome provides new insights in the design of modern roses.</title>
        <authorList>
            <person name="Bendahmane M."/>
        </authorList>
    </citation>
    <scope>NUCLEOTIDE SEQUENCE [LARGE SCALE GENOMIC DNA]</scope>
    <source>
        <strain evidence="3">cv. Old Blush</strain>
    </source>
</reference>
<organism evidence="2 3">
    <name type="scientific">Rosa chinensis</name>
    <name type="common">China rose</name>
    <dbReference type="NCBI Taxonomy" id="74649"/>
    <lineage>
        <taxon>Eukaryota</taxon>
        <taxon>Viridiplantae</taxon>
        <taxon>Streptophyta</taxon>
        <taxon>Embryophyta</taxon>
        <taxon>Tracheophyta</taxon>
        <taxon>Spermatophyta</taxon>
        <taxon>Magnoliopsida</taxon>
        <taxon>eudicotyledons</taxon>
        <taxon>Gunneridae</taxon>
        <taxon>Pentapetalae</taxon>
        <taxon>rosids</taxon>
        <taxon>fabids</taxon>
        <taxon>Rosales</taxon>
        <taxon>Rosaceae</taxon>
        <taxon>Rosoideae</taxon>
        <taxon>Rosoideae incertae sedis</taxon>
        <taxon>Rosa</taxon>
    </lineage>
</organism>
<feature type="signal peptide" evidence="1">
    <location>
        <begin position="1"/>
        <end position="21"/>
    </location>
</feature>
<dbReference type="AlphaFoldDB" id="A0A2P6SP99"/>
<dbReference type="EMBL" id="PDCK01000039">
    <property type="protein sequence ID" value="PRQ60509.1"/>
    <property type="molecule type" value="Genomic_DNA"/>
</dbReference>
<evidence type="ECO:0000256" key="1">
    <source>
        <dbReference type="SAM" id="SignalP"/>
    </source>
</evidence>
<sequence length="60" mass="7112">MSSFQFFLRLINIIFLEEVMADLVQEGQAARESEVGREFMFRSPNHTEKPEDEFLHHILT</sequence>
<keyword evidence="3" id="KW-1185">Reference proteome</keyword>
<feature type="chain" id="PRO_5015107065" evidence="1">
    <location>
        <begin position="22"/>
        <end position="60"/>
    </location>
</feature>
<dbReference type="Gramene" id="PRQ60509">
    <property type="protein sequence ID" value="PRQ60509"/>
    <property type="gene ID" value="RchiOBHm_Chr1g0382031"/>
</dbReference>
<accession>A0A2P6SP99</accession>
<gene>
    <name evidence="2" type="ORF">RchiOBHm_Chr1g0382031</name>
</gene>
<name>A0A2P6SP99_ROSCH</name>
<proteinExistence type="predicted"/>